<proteinExistence type="predicted"/>
<comment type="caution">
    <text evidence="1">The sequence shown here is derived from an EMBL/GenBank/DDBJ whole genome shotgun (WGS) entry which is preliminary data.</text>
</comment>
<sequence length="657" mass="74010">MQHLAPSNHPWSNVDLKGGPPSSRNTDTHDDKPASVDPWTLYEDESYRHFFRRYQAKEIMRGHELAQDQDLFQIVSKYTEADLRLLLIFMEDGSLEFFKKLRMFWGSQILEWRESIVTSSAPTTKSRSSTSVRDSGYESCLSDEMDGSARLSTGSCGSTGHLQLNYGSPSTSSALTEQPSPLTCSFASSFPSDSGIEQRRERALEDFMVVRSSQDLSNESADSSPMETTTKLSRPRLFECMYCAQDFVRSGDCLNHEENNHSQRKEWICPHCQIRSKTKAGHDRHHRNHHCQPCAEPERVEILSDPKTACACPYCSTLFEGIGCFALRANHIKLTHYKVEPRKTKEDLDHSRMIRILLRREGFSGQWENFLAGQAKVPMGWKAEHARELVDELEFGDYPKSGQIQRIYDLADKRTLPFKSLSSMAYSPGRLREPEGRSITPVNISKASEINGGSANNLGNGTNIFEYSEDTMDFVLDRSQAPTPKAPATKISQRTKQILTASISDEGQYTPSLLNSVATSRVKSRDEQLSPQLPFSLRGDVFMGSRRDASEFHDTMPLSRRNATIDLSPAPRNPTPPSYSWNWSQLDDPLMRMEDMMTHQILTSTQALSNTPTYTSPAWEDALPPSLRATTANSPPPAAPLPWHPQRHSPKGPVSRH</sequence>
<dbReference type="Proteomes" id="UP000799755">
    <property type="component" value="Unassembled WGS sequence"/>
</dbReference>
<evidence type="ECO:0000313" key="1">
    <source>
        <dbReference type="EMBL" id="KAF2463784.1"/>
    </source>
</evidence>
<organism evidence="1 2">
    <name type="scientific">Lindgomyces ingoldianus</name>
    <dbReference type="NCBI Taxonomy" id="673940"/>
    <lineage>
        <taxon>Eukaryota</taxon>
        <taxon>Fungi</taxon>
        <taxon>Dikarya</taxon>
        <taxon>Ascomycota</taxon>
        <taxon>Pezizomycotina</taxon>
        <taxon>Dothideomycetes</taxon>
        <taxon>Pleosporomycetidae</taxon>
        <taxon>Pleosporales</taxon>
        <taxon>Lindgomycetaceae</taxon>
        <taxon>Lindgomyces</taxon>
    </lineage>
</organism>
<dbReference type="EMBL" id="MU003546">
    <property type="protein sequence ID" value="KAF2463784.1"/>
    <property type="molecule type" value="Genomic_DNA"/>
</dbReference>
<reference evidence="1" key="1">
    <citation type="journal article" date="2020" name="Stud. Mycol.">
        <title>101 Dothideomycetes genomes: a test case for predicting lifestyles and emergence of pathogens.</title>
        <authorList>
            <person name="Haridas S."/>
            <person name="Albert R."/>
            <person name="Binder M."/>
            <person name="Bloem J."/>
            <person name="Labutti K."/>
            <person name="Salamov A."/>
            <person name="Andreopoulos B."/>
            <person name="Baker S."/>
            <person name="Barry K."/>
            <person name="Bills G."/>
            <person name="Bluhm B."/>
            <person name="Cannon C."/>
            <person name="Castanera R."/>
            <person name="Culley D."/>
            <person name="Daum C."/>
            <person name="Ezra D."/>
            <person name="Gonzalez J."/>
            <person name="Henrissat B."/>
            <person name="Kuo A."/>
            <person name="Liang C."/>
            <person name="Lipzen A."/>
            <person name="Lutzoni F."/>
            <person name="Magnuson J."/>
            <person name="Mondo S."/>
            <person name="Nolan M."/>
            <person name="Ohm R."/>
            <person name="Pangilinan J."/>
            <person name="Park H.-J."/>
            <person name="Ramirez L."/>
            <person name="Alfaro M."/>
            <person name="Sun H."/>
            <person name="Tritt A."/>
            <person name="Yoshinaga Y."/>
            <person name="Zwiers L.-H."/>
            <person name="Turgeon B."/>
            <person name="Goodwin S."/>
            <person name="Spatafora J."/>
            <person name="Crous P."/>
            <person name="Grigoriev I."/>
        </authorList>
    </citation>
    <scope>NUCLEOTIDE SEQUENCE</scope>
    <source>
        <strain evidence="1">ATCC 200398</strain>
    </source>
</reference>
<gene>
    <name evidence="1" type="ORF">BDR25DRAFT_319685</name>
</gene>
<accession>A0ACB6Q9S2</accession>
<keyword evidence="2" id="KW-1185">Reference proteome</keyword>
<evidence type="ECO:0000313" key="2">
    <source>
        <dbReference type="Proteomes" id="UP000799755"/>
    </source>
</evidence>
<protein>
    <submittedName>
        <fullName evidence="1">Uncharacterized protein</fullName>
    </submittedName>
</protein>
<name>A0ACB6Q9S2_9PLEO</name>